<accession>A0A1B7HW73</accession>
<comment type="caution">
    <text evidence="1">The sequence shown here is derived from an EMBL/GenBank/DDBJ whole genome shotgun (WGS) entry which is preliminary data.</text>
</comment>
<gene>
    <name evidence="1" type="ORF">M979_1224</name>
</gene>
<evidence type="ECO:0000313" key="2">
    <source>
        <dbReference type="Proteomes" id="UP000078286"/>
    </source>
</evidence>
<dbReference type="EMBL" id="LXEO01000014">
    <property type="protein sequence ID" value="OAT19912.1"/>
    <property type="molecule type" value="Genomic_DNA"/>
</dbReference>
<sequence length="39" mass="4535">MFAMKDTVKHEFHHFGIPLQNGKEEGFSAKKLIERFGTK</sequence>
<organism evidence="1 2">
    <name type="scientific">Buttiauxella noackiae ATCC 51607</name>
    <dbReference type="NCBI Taxonomy" id="1354255"/>
    <lineage>
        <taxon>Bacteria</taxon>
        <taxon>Pseudomonadati</taxon>
        <taxon>Pseudomonadota</taxon>
        <taxon>Gammaproteobacteria</taxon>
        <taxon>Enterobacterales</taxon>
        <taxon>Enterobacteriaceae</taxon>
        <taxon>Buttiauxella</taxon>
    </lineage>
</organism>
<protein>
    <submittedName>
        <fullName evidence="1">Uncharacterized protein</fullName>
    </submittedName>
</protein>
<evidence type="ECO:0000313" key="1">
    <source>
        <dbReference type="EMBL" id="OAT19912.1"/>
    </source>
</evidence>
<dbReference type="PATRIC" id="fig|1354255.3.peg.1261"/>
<name>A0A1B7HW73_9ENTR</name>
<dbReference type="Proteomes" id="UP000078286">
    <property type="component" value="Unassembled WGS sequence"/>
</dbReference>
<reference evidence="1 2" key="1">
    <citation type="submission" date="2016-04" db="EMBL/GenBank/DDBJ databases">
        <title>ATOL: Assembling a taxonomically balanced genome-scale reconstruction of the evolutionary history of the Enterobacteriaceae.</title>
        <authorList>
            <person name="Plunkett G.III."/>
            <person name="Neeno-Eckwall E.C."/>
            <person name="Glasner J.D."/>
            <person name="Perna N.T."/>
        </authorList>
    </citation>
    <scope>NUCLEOTIDE SEQUENCE [LARGE SCALE GENOMIC DNA]</scope>
    <source>
        <strain evidence="1 2">ATCC 51607</strain>
    </source>
</reference>
<keyword evidence="2" id="KW-1185">Reference proteome</keyword>
<dbReference type="AlphaFoldDB" id="A0A1B7HW73"/>
<proteinExistence type="predicted"/>